<name>A0A7V5H4X2_CALAY</name>
<dbReference type="Pfam" id="PF08487">
    <property type="entry name" value="VIT"/>
    <property type="match status" value="1"/>
</dbReference>
<reference evidence="2" key="1">
    <citation type="journal article" date="2020" name="mSystems">
        <title>Genome- and Community-Level Interaction Insights into Carbon Utilization and Element Cycling Functions of Hydrothermarchaeota in Hydrothermal Sediment.</title>
        <authorList>
            <person name="Zhou Z."/>
            <person name="Liu Y."/>
            <person name="Xu W."/>
            <person name="Pan J."/>
            <person name="Luo Z.H."/>
            <person name="Li M."/>
        </authorList>
    </citation>
    <scope>NUCLEOTIDE SEQUENCE [LARGE SCALE GENOMIC DNA]</scope>
    <source>
        <strain evidence="2">HyVt-76</strain>
    </source>
</reference>
<dbReference type="PROSITE" id="PS51468">
    <property type="entry name" value="VIT"/>
    <property type="match status" value="1"/>
</dbReference>
<dbReference type="PANTHER" id="PTHR10338">
    <property type="entry name" value="INTER-ALPHA-TRYPSIN INHIBITOR HEAVY CHAIN FAMILY MEMBER"/>
    <property type="match status" value="1"/>
</dbReference>
<dbReference type="AlphaFoldDB" id="A0A7V5H4X2"/>
<dbReference type="SUPFAM" id="SSF48452">
    <property type="entry name" value="TPR-like"/>
    <property type="match status" value="1"/>
</dbReference>
<evidence type="ECO:0000313" key="2">
    <source>
        <dbReference type="EMBL" id="HHE55926.1"/>
    </source>
</evidence>
<sequence length="978" mass="113449">MILLQMFFALFVVAFASAQMMPQLVIVHQMNKNLKPLQLSKLKIDIKVTGNLATTTMDITYFNPNNRQLEGKFYLPLNRRQTVSRFALEVNGYLREGVVVEKARATQIFEDVERRQIDPGLLEMVSGNNFKARIYPIPPNGFKRLVIASEQELEQTERGYLYRLPLQFEQKVSDFSIHVEVFKQKIKPLLFQSELNQIEFKNWHELYLADFVQKDYLANRSLSFVLPQSETSRQFVYSCPTDGLDYFYLTLTPKIKTELKKLPENIVLFWDVSSSAEKRDLQKELKILDGYFQKIKDARLKIVTFNFQILEEKEFVIKDGSWQNAKQYLLKLQYDGGTQLGALDFSRYQADEFILCSDGLSNIGSDKPKLGSRPIVVINSSPNANHVFLQQLASQSRGRYFDLNTLTIDQARQLLLQKPFLFMKARVVKGKVKELLPAQVREMTNQFSVAGQLVSEQVVINLQFGDGKHVLFNKRITIDKSKDLIDDPIVRRIWAQKKLNELSVNFSENEEKFVQLAKDYGIVTPKTSLLVLDRIEDYVRYKVIPPEKELREQYFVRVQQQEKTEEQQTKSHLEEVVKMFNNRCLWWQDSKFRKQKWIEQESVEVEDSSMPESRGDVDRILQAFTREERLRALPEGQPSRAVRAGARALIGSNGEMDALAVLTSGAEAPARPVGPNMAKIKIKKWDLQTPYLKALKKCLPGRQFETYMTFKQGYANSPAFYFDVADFFADQGKTELALQVSTNLAELELENHELLRMLAYRLIQMQQYKLAISMLQKVVKLRPFEPQSYRDLAMALEQTGQYQKAVDLLYKVVTTPWDQRFPEIELIALEEMNNIIALHGQRLNLKDIDKRLIKNLPLDLRIVMTWDADNTDIDLWVIDPNNEKCYYQNRYTKIGGYLSKDFTGGYGPEEFLLKKAPRGSYKIKANFYGDHRQILSSSVTVFVDIFTHYGTKQQKKKSMHLRLKNVEDLQDIATVEIQ</sequence>
<dbReference type="Pfam" id="PF09906">
    <property type="entry name" value="DUF2135"/>
    <property type="match status" value="1"/>
</dbReference>
<dbReference type="InterPro" id="IPR019220">
    <property type="entry name" value="DUF2135"/>
</dbReference>
<gene>
    <name evidence="2" type="ORF">ENL21_09100</name>
</gene>
<dbReference type="PANTHER" id="PTHR10338:SF108">
    <property type="entry name" value="INTER-ALPHA-TRYPSIN INHIBITOR HEAVY CHAIN H4-LIKE PROTEIN"/>
    <property type="match status" value="1"/>
</dbReference>
<dbReference type="Gene3D" id="3.40.50.410">
    <property type="entry name" value="von Willebrand factor, type A domain"/>
    <property type="match status" value="1"/>
</dbReference>
<dbReference type="InterPro" id="IPR013694">
    <property type="entry name" value="VIT"/>
</dbReference>
<dbReference type="InterPro" id="IPR050934">
    <property type="entry name" value="ITIH"/>
</dbReference>
<dbReference type="Gene3D" id="1.25.40.10">
    <property type="entry name" value="Tetratricopeptide repeat domain"/>
    <property type="match status" value="1"/>
</dbReference>
<accession>A0A7V5H4X2</accession>
<organism evidence="2">
    <name type="scientific">Caldithrix abyssi</name>
    <dbReference type="NCBI Taxonomy" id="187145"/>
    <lineage>
        <taxon>Bacteria</taxon>
        <taxon>Pseudomonadati</taxon>
        <taxon>Calditrichota</taxon>
        <taxon>Calditrichia</taxon>
        <taxon>Calditrichales</taxon>
        <taxon>Calditrichaceae</taxon>
        <taxon>Caldithrix</taxon>
    </lineage>
</organism>
<dbReference type="SUPFAM" id="SSF53300">
    <property type="entry name" value="vWA-like"/>
    <property type="match status" value="1"/>
</dbReference>
<dbReference type="EMBL" id="DRTD01000680">
    <property type="protein sequence ID" value="HHE55926.1"/>
    <property type="molecule type" value="Genomic_DNA"/>
</dbReference>
<proteinExistence type="predicted"/>
<dbReference type="InterPro" id="IPR011990">
    <property type="entry name" value="TPR-like_helical_dom_sf"/>
</dbReference>
<dbReference type="CDD" id="cd00198">
    <property type="entry name" value="vWFA"/>
    <property type="match status" value="1"/>
</dbReference>
<protein>
    <submittedName>
        <fullName evidence="2">DUF2135 domain-containing protein</fullName>
    </submittedName>
</protein>
<evidence type="ECO:0000259" key="1">
    <source>
        <dbReference type="PROSITE" id="PS51468"/>
    </source>
</evidence>
<dbReference type="Proteomes" id="UP000886111">
    <property type="component" value="Unassembled WGS sequence"/>
</dbReference>
<feature type="domain" description="VIT" evidence="1">
    <location>
        <begin position="23"/>
        <end position="151"/>
    </location>
</feature>
<comment type="caution">
    <text evidence="2">The sequence shown here is derived from an EMBL/GenBank/DDBJ whole genome shotgun (WGS) entry which is preliminary data.</text>
</comment>
<dbReference type="InterPro" id="IPR036465">
    <property type="entry name" value="vWFA_dom_sf"/>
</dbReference>